<dbReference type="InterPro" id="IPR001077">
    <property type="entry name" value="COMT_C"/>
</dbReference>
<name>A0A8H5CL21_9AGAR</name>
<evidence type="ECO:0000256" key="1">
    <source>
        <dbReference type="ARBA" id="ARBA00022603"/>
    </source>
</evidence>
<dbReference type="SUPFAM" id="SSF46785">
    <property type="entry name" value="Winged helix' DNA-binding domain"/>
    <property type="match status" value="1"/>
</dbReference>
<dbReference type="InterPro" id="IPR036390">
    <property type="entry name" value="WH_DNA-bd_sf"/>
</dbReference>
<dbReference type="Pfam" id="PF00891">
    <property type="entry name" value="Methyltransf_2"/>
    <property type="match status" value="1"/>
</dbReference>
<dbReference type="InterPro" id="IPR016461">
    <property type="entry name" value="COMT-like"/>
</dbReference>
<dbReference type="InterPro" id="IPR036388">
    <property type="entry name" value="WH-like_DNA-bd_sf"/>
</dbReference>
<protein>
    <recommendedName>
        <fullName evidence="8">O-methyltransferase</fullName>
    </recommendedName>
</protein>
<dbReference type="GO" id="GO:0032259">
    <property type="term" value="P:methylation"/>
    <property type="evidence" value="ECO:0007669"/>
    <property type="project" value="UniProtKB-KW"/>
</dbReference>
<dbReference type="GO" id="GO:0008171">
    <property type="term" value="F:O-methyltransferase activity"/>
    <property type="evidence" value="ECO:0007669"/>
    <property type="project" value="InterPro"/>
</dbReference>
<feature type="domain" description="O-methyltransferase C-terminal" evidence="4">
    <location>
        <begin position="248"/>
        <end position="433"/>
    </location>
</feature>
<dbReference type="PROSITE" id="PS51683">
    <property type="entry name" value="SAM_OMT_II"/>
    <property type="match status" value="1"/>
</dbReference>
<keyword evidence="2" id="KW-0808">Transferase</keyword>
<sequence length="526" mass="59388">MIIPTTIMQEEIFQLSQLILTHANTLVETCKSQKFEVPSSHSLHNSQQFRQDSSANLSADIITTAALQLITIITPGNELILSLLNGHYYTAALRVCIKLNIAEIIREGGSQGMHFTEIANRCAIDEGKLGSIDQRPYSLVLLTIASFTERILRLLSLRHVFREGPPGVFSNNRLSEALDTGKAVHELNTKPESKHRNTSGEVAMFEIRYGSLHIYIRFKFQWQLTRSEGPKLSSSLFETLTDSRIKLSDKPNETAFQHVMGTQMPFWEYIDQPQNELIRYRFNIAMRGWAMNNDPESSILRCLDWHTLGQDAKVVDIGGGIGSAMIPLANNFPNLQIIIEDVPAVIKDGTTFWNAQRSQKVIAKLVYDCNFLTRTECNIFGEQPVKDAAVFHIRRVLHNWSDRYAKRILLALHQAATPKTKLVVAELLLHPTCVDPINDNGTEISGYQYKCAPKPLLANYGSTHEVSYMTDLTMLTLFNGQDRTLAAMQRLLEDSGWYITHIYGENERHLAHIVAERGPPKTSVKL</sequence>
<comment type="caution">
    <text evidence="6">The sequence shown here is derived from an EMBL/GenBank/DDBJ whole genome shotgun (WGS) entry which is preliminary data.</text>
</comment>
<dbReference type="AlphaFoldDB" id="A0A8H5CL21"/>
<keyword evidence="7" id="KW-1185">Reference proteome</keyword>
<evidence type="ECO:0000313" key="6">
    <source>
        <dbReference type="EMBL" id="KAF5343680.1"/>
    </source>
</evidence>
<keyword evidence="3" id="KW-0949">S-adenosyl-L-methionine</keyword>
<dbReference type="Gene3D" id="3.40.50.150">
    <property type="entry name" value="Vaccinia Virus protein VP39"/>
    <property type="match status" value="1"/>
</dbReference>
<evidence type="ECO:0000256" key="3">
    <source>
        <dbReference type="ARBA" id="ARBA00022691"/>
    </source>
</evidence>
<dbReference type="PANTHER" id="PTHR43712">
    <property type="entry name" value="PUTATIVE (AFU_ORTHOLOGUE AFUA_4G14580)-RELATED"/>
    <property type="match status" value="1"/>
</dbReference>
<evidence type="ECO:0000256" key="2">
    <source>
        <dbReference type="ARBA" id="ARBA00022679"/>
    </source>
</evidence>
<evidence type="ECO:0008006" key="8">
    <source>
        <dbReference type="Google" id="ProtNLM"/>
    </source>
</evidence>
<organism evidence="6 7">
    <name type="scientific">Collybiopsis confluens</name>
    <dbReference type="NCBI Taxonomy" id="2823264"/>
    <lineage>
        <taxon>Eukaryota</taxon>
        <taxon>Fungi</taxon>
        <taxon>Dikarya</taxon>
        <taxon>Basidiomycota</taxon>
        <taxon>Agaricomycotina</taxon>
        <taxon>Agaricomycetes</taxon>
        <taxon>Agaricomycetidae</taxon>
        <taxon>Agaricales</taxon>
        <taxon>Marasmiineae</taxon>
        <taxon>Omphalotaceae</taxon>
        <taxon>Collybiopsis</taxon>
    </lineage>
</organism>
<gene>
    <name evidence="6" type="ORF">D9757_014528</name>
</gene>
<accession>A0A8H5CL21</accession>
<dbReference type="Proteomes" id="UP000518752">
    <property type="component" value="Unassembled WGS sequence"/>
</dbReference>
<dbReference type="EMBL" id="JAACJN010000441">
    <property type="protein sequence ID" value="KAF5343680.1"/>
    <property type="molecule type" value="Genomic_DNA"/>
</dbReference>
<dbReference type="InterPro" id="IPR012967">
    <property type="entry name" value="COMT_dimerisation"/>
</dbReference>
<dbReference type="Pfam" id="PF08100">
    <property type="entry name" value="Dimerisation"/>
    <property type="match status" value="1"/>
</dbReference>
<dbReference type="GO" id="GO:0046983">
    <property type="term" value="F:protein dimerization activity"/>
    <property type="evidence" value="ECO:0007669"/>
    <property type="project" value="InterPro"/>
</dbReference>
<dbReference type="PANTHER" id="PTHR43712:SF2">
    <property type="entry name" value="O-METHYLTRANSFERASE CICE"/>
    <property type="match status" value="1"/>
</dbReference>
<reference evidence="6 7" key="1">
    <citation type="journal article" date="2020" name="ISME J.">
        <title>Uncovering the hidden diversity of litter-decomposition mechanisms in mushroom-forming fungi.</title>
        <authorList>
            <person name="Floudas D."/>
            <person name="Bentzer J."/>
            <person name="Ahren D."/>
            <person name="Johansson T."/>
            <person name="Persson P."/>
            <person name="Tunlid A."/>
        </authorList>
    </citation>
    <scope>NUCLEOTIDE SEQUENCE [LARGE SCALE GENOMIC DNA]</scope>
    <source>
        <strain evidence="6 7">CBS 406.79</strain>
    </source>
</reference>
<dbReference type="SUPFAM" id="SSF53335">
    <property type="entry name" value="S-adenosyl-L-methionine-dependent methyltransferases"/>
    <property type="match status" value="1"/>
</dbReference>
<dbReference type="Gene3D" id="1.10.10.10">
    <property type="entry name" value="Winged helix-like DNA-binding domain superfamily/Winged helix DNA-binding domain"/>
    <property type="match status" value="1"/>
</dbReference>
<proteinExistence type="predicted"/>
<keyword evidence="1" id="KW-0489">Methyltransferase</keyword>
<evidence type="ECO:0000313" key="7">
    <source>
        <dbReference type="Proteomes" id="UP000518752"/>
    </source>
</evidence>
<evidence type="ECO:0000259" key="4">
    <source>
        <dbReference type="Pfam" id="PF00891"/>
    </source>
</evidence>
<feature type="domain" description="O-methyltransferase dimerisation" evidence="5">
    <location>
        <begin position="82"/>
        <end position="178"/>
    </location>
</feature>
<dbReference type="OrthoDB" id="3008919at2759"/>
<dbReference type="InterPro" id="IPR029063">
    <property type="entry name" value="SAM-dependent_MTases_sf"/>
</dbReference>
<evidence type="ECO:0000259" key="5">
    <source>
        <dbReference type="Pfam" id="PF08100"/>
    </source>
</evidence>